<dbReference type="EMBL" id="NCVQ01000002">
    <property type="protein sequence ID" value="PWZ44084.1"/>
    <property type="molecule type" value="Genomic_DNA"/>
</dbReference>
<proteinExistence type="predicted"/>
<feature type="domain" description="Terpene synthase metal-binding" evidence="7">
    <location>
        <begin position="270"/>
        <end position="501"/>
    </location>
</feature>
<dbReference type="AlphaFoldDB" id="A0A3L6G647"/>
<evidence type="ECO:0000259" key="6">
    <source>
        <dbReference type="Pfam" id="PF01397"/>
    </source>
</evidence>
<dbReference type="SUPFAM" id="SSF48576">
    <property type="entry name" value="Terpenoid synthases"/>
    <property type="match status" value="1"/>
</dbReference>
<dbReference type="SFLD" id="SFLDS00005">
    <property type="entry name" value="Isoprenoid_Synthase_Type_I"/>
    <property type="match status" value="1"/>
</dbReference>
<dbReference type="PANTHER" id="PTHR31225:SF93">
    <property type="entry name" value="ALPHA-HUMULENE_(-)-(E)-BETA-CARYOPHYLLENE SYNTHASE"/>
    <property type="match status" value="1"/>
</dbReference>
<dbReference type="Pfam" id="PF01397">
    <property type="entry name" value="Terpene_synth"/>
    <property type="match status" value="1"/>
</dbReference>
<name>A0A3L6G647_MAIZE</name>
<dbReference type="InterPro" id="IPR008930">
    <property type="entry name" value="Terpenoid_cyclase/PrenylTrfase"/>
</dbReference>
<evidence type="ECO:0000313" key="8">
    <source>
        <dbReference type="EMBL" id="PWZ44084.1"/>
    </source>
</evidence>
<keyword evidence="4" id="KW-0460">Magnesium</keyword>
<keyword evidence="3" id="KW-0479">Metal-binding</keyword>
<feature type="domain" description="Terpene synthase N-terminal" evidence="6">
    <location>
        <begin position="46"/>
        <end position="213"/>
    </location>
</feature>
<dbReference type="GO" id="GO:0010333">
    <property type="term" value="F:terpene synthase activity"/>
    <property type="evidence" value="ECO:0007669"/>
    <property type="project" value="InterPro"/>
</dbReference>
<dbReference type="Proteomes" id="UP000251960">
    <property type="component" value="Chromosome 10"/>
</dbReference>
<dbReference type="InterPro" id="IPR008949">
    <property type="entry name" value="Isoprenoid_synthase_dom_sf"/>
</dbReference>
<dbReference type="InterPro" id="IPR036965">
    <property type="entry name" value="Terpene_synth_N_sf"/>
</dbReference>
<evidence type="ECO:0000313" key="9">
    <source>
        <dbReference type="Proteomes" id="UP000251960"/>
    </source>
</evidence>
<organism evidence="8 9">
    <name type="scientific">Zea mays</name>
    <name type="common">Maize</name>
    <dbReference type="NCBI Taxonomy" id="4577"/>
    <lineage>
        <taxon>Eukaryota</taxon>
        <taxon>Viridiplantae</taxon>
        <taxon>Streptophyta</taxon>
        <taxon>Embryophyta</taxon>
        <taxon>Tracheophyta</taxon>
        <taxon>Spermatophyta</taxon>
        <taxon>Magnoliopsida</taxon>
        <taxon>Liliopsida</taxon>
        <taxon>Poales</taxon>
        <taxon>Poaceae</taxon>
        <taxon>PACMAD clade</taxon>
        <taxon>Panicoideae</taxon>
        <taxon>Andropogonodae</taxon>
        <taxon>Andropogoneae</taxon>
        <taxon>Tripsacinae</taxon>
        <taxon>Zea</taxon>
    </lineage>
</organism>
<comment type="cofactor">
    <cofactor evidence="1">
        <name>Mn(2+)</name>
        <dbReference type="ChEBI" id="CHEBI:29035"/>
    </cofactor>
</comment>
<protein>
    <submittedName>
        <fullName evidence="8">(S)-beta-macrocarpene synthase</fullName>
    </submittedName>
</protein>
<gene>
    <name evidence="8" type="primary">TPS11_3</name>
    <name evidence="8" type="ORF">Zm00014a_025606</name>
</gene>
<keyword evidence="5" id="KW-0456">Lyase</keyword>
<sequence>MHLISHYQKHPTHLLIRMAAPTLTTDGPRLGQQEMKKMSPSFHPTLWGDFFLSYEAPTEAQEAEMRQRAEVLREEVRNMIKGSHDVPEIVDLIITLQRLNLDYHYEDEINEKLAVVYNSNYDGGNLDLVSRRFYLLRKCGYHVSSDVFLNFKDQYGNFIEVDTRSLLSLYNAAYLRIHGETVLDEAISFTTRCLQDRLEHLESPIAEEVSSALDTPLFRRVGTLEMKDYIPIYEKDAKQNKSILEFAKLNFNLLQLLYSLELKECTSWWKELRVESNLSFVRDRIVEVYFWMSGGCYDPQYSHSRIILTKIVAFITILDDTLDSHANSYESMQLAEAVERWDESAVSLLPEYMKDFYMYLLKTFSSFENELGPDKSYRVKELVREYTKEIKWRDEDYVPKTLKEHLKVSLISIGGTLVLCSAFVGMGDVVTKKIMEWVMSDAELVKSFGIFVRLSNDIVSTKREQREKHCVSTVQCYMKQHELTMDEACEQIKELTEDSWKFMIEQGLALKEYPIIVPRTVLEFARTVDYMYKEADKYTVSHTIKDMLTSLYVKPVLM</sequence>
<dbReference type="InterPro" id="IPR005630">
    <property type="entry name" value="Terpene_synthase_metal-bd"/>
</dbReference>
<comment type="cofactor">
    <cofactor evidence="2">
        <name>Mg(2+)</name>
        <dbReference type="ChEBI" id="CHEBI:18420"/>
    </cofactor>
</comment>
<comment type="caution">
    <text evidence="8">The sequence shown here is derived from an EMBL/GenBank/DDBJ whole genome shotgun (WGS) entry which is preliminary data.</text>
</comment>
<evidence type="ECO:0000256" key="3">
    <source>
        <dbReference type="ARBA" id="ARBA00022723"/>
    </source>
</evidence>
<dbReference type="ExpressionAtlas" id="A0A3L6G647">
    <property type="expression patterns" value="baseline and differential"/>
</dbReference>
<dbReference type="InterPro" id="IPR044814">
    <property type="entry name" value="Terpene_cyclase_plant_C1"/>
</dbReference>
<dbReference type="InterPro" id="IPR050148">
    <property type="entry name" value="Terpene_synthase-like"/>
</dbReference>
<dbReference type="FunFam" id="1.10.600.10:FF:000007">
    <property type="entry name" value="Isoprene synthase, chloroplastic"/>
    <property type="match status" value="1"/>
</dbReference>
<evidence type="ECO:0000259" key="7">
    <source>
        <dbReference type="Pfam" id="PF03936"/>
    </source>
</evidence>
<dbReference type="CDD" id="cd00684">
    <property type="entry name" value="Terpene_cyclase_plant_C1"/>
    <property type="match status" value="1"/>
</dbReference>
<evidence type="ECO:0000256" key="5">
    <source>
        <dbReference type="ARBA" id="ARBA00023239"/>
    </source>
</evidence>
<dbReference type="GO" id="GO:0000287">
    <property type="term" value="F:magnesium ion binding"/>
    <property type="evidence" value="ECO:0007669"/>
    <property type="project" value="InterPro"/>
</dbReference>
<reference evidence="8 9" key="1">
    <citation type="journal article" date="2018" name="Nat. Genet.">
        <title>Extensive intraspecific gene order and gene structural variations between Mo17 and other maize genomes.</title>
        <authorList>
            <person name="Sun S."/>
            <person name="Zhou Y."/>
            <person name="Chen J."/>
            <person name="Shi J."/>
            <person name="Zhao H."/>
            <person name="Zhao H."/>
            <person name="Song W."/>
            <person name="Zhang M."/>
            <person name="Cui Y."/>
            <person name="Dong X."/>
            <person name="Liu H."/>
            <person name="Ma X."/>
            <person name="Jiao Y."/>
            <person name="Wang B."/>
            <person name="Wei X."/>
            <person name="Stein J.C."/>
            <person name="Glaubitz J.C."/>
            <person name="Lu F."/>
            <person name="Yu G."/>
            <person name="Liang C."/>
            <person name="Fengler K."/>
            <person name="Li B."/>
            <person name="Rafalski A."/>
            <person name="Schnable P.S."/>
            <person name="Ware D.H."/>
            <person name="Buckler E.S."/>
            <person name="Lai J."/>
        </authorList>
    </citation>
    <scope>NUCLEOTIDE SEQUENCE [LARGE SCALE GENOMIC DNA]</scope>
    <source>
        <strain evidence="9">cv. Missouri 17</strain>
        <tissue evidence="8">Seedling</tissue>
    </source>
</reference>
<evidence type="ECO:0000256" key="2">
    <source>
        <dbReference type="ARBA" id="ARBA00001946"/>
    </source>
</evidence>
<dbReference type="InterPro" id="IPR034741">
    <property type="entry name" value="Terpene_cyclase-like_1_C"/>
</dbReference>
<dbReference type="Pfam" id="PF03936">
    <property type="entry name" value="Terpene_synth_C"/>
    <property type="match status" value="1"/>
</dbReference>
<dbReference type="InterPro" id="IPR001906">
    <property type="entry name" value="Terpene_synth_N"/>
</dbReference>
<evidence type="ECO:0000256" key="4">
    <source>
        <dbReference type="ARBA" id="ARBA00022842"/>
    </source>
</evidence>
<dbReference type="SFLD" id="SFLDG01019">
    <property type="entry name" value="Terpene_Cyclase_Like_1_C_Termi"/>
    <property type="match status" value="1"/>
</dbReference>
<dbReference type="GO" id="GO:0016102">
    <property type="term" value="P:diterpenoid biosynthetic process"/>
    <property type="evidence" value="ECO:0007669"/>
    <property type="project" value="InterPro"/>
</dbReference>
<dbReference type="SUPFAM" id="SSF48239">
    <property type="entry name" value="Terpenoid cyclases/Protein prenyltransferases"/>
    <property type="match status" value="1"/>
</dbReference>
<accession>A0A3L6G647</accession>
<dbReference type="Gene3D" id="1.50.10.130">
    <property type="entry name" value="Terpene synthase, N-terminal domain"/>
    <property type="match status" value="1"/>
</dbReference>
<evidence type="ECO:0000256" key="1">
    <source>
        <dbReference type="ARBA" id="ARBA00001936"/>
    </source>
</evidence>
<dbReference type="PANTHER" id="PTHR31225">
    <property type="entry name" value="OS04G0344100 PROTEIN-RELATED"/>
    <property type="match status" value="1"/>
</dbReference>
<dbReference type="Gene3D" id="1.10.600.10">
    <property type="entry name" value="Farnesyl Diphosphate Synthase"/>
    <property type="match status" value="1"/>
</dbReference>